<protein>
    <submittedName>
        <fullName evidence="7">Heptaprenyl diphosphate synthase component II</fullName>
    </submittedName>
</protein>
<reference evidence="7 8" key="1">
    <citation type="submission" date="2020-08" db="EMBL/GenBank/DDBJ databases">
        <title>A Genomic Blueprint of the Chicken Gut Microbiome.</title>
        <authorList>
            <person name="Gilroy R."/>
            <person name="Ravi A."/>
            <person name="Getino M."/>
            <person name="Pursley I."/>
            <person name="Horton D.L."/>
            <person name="Alikhan N.-F."/>
            <person name="Baker D."/>
            <person name="Gharbi K."/>
            <person name="Hall N."/>
            <person name="Watson M."/>
            <person name="Adriaenssens E.M."/>
            <person name="Foster-Nyarko E."/>
            <person name="Jarju S."/>
            <person name="Secka A."/>
            <person name="Antonio M."/>
            <person name="Oren A."/>
            <person name="Chaudhuri R."/>
            <person name="La Ragione R.M."/>
            <person name="Hildebrand F."/>
            <person name="Pallen M.J."/>
        </authorList>
    </citation>
    <scope>NUCLEOTIDE SEQUENCE [LARGE SCALE GENOMIC DNA]</scope>
    <source>
        <strain evidence="7 8">Re31</strain>
    </source>
</reference>
<evidence type="ECO:0000256" key="3">
    <source>
        <dbReference type="ARBA" id="ARBA00022679"/>
    </source>
</evidence>
<organism evidence="7 8">
    <name type="scientific">Ureibacillus galli</name>
    <dbReference type="NCBI Taxonomy" id="2762222"/>
    <lineage>
        <taxon>Bacteria</taxon>
        <taxon>Bacillati</taxon>
        <taxon>Bacillota</taxon>
        <taxon>Bacilli</taxon>
        <taxon>Bacillales</taxon>
        <taxon>Caryophanaceae</taxon>
        <taxon>Ureibacillus</taxon>
    </lineage>
</organism>
<keyword evidence="3 6" id="KW-0808">Transferase</keyword>
<dbReference type="InterPro" id="IPR014119">
    <property type="entry name" value="GerC3_HepT"/>
</dbReference>
<accession>A0ABR8X8H9</accession>
<dbReference type="Proteomes" id="UP000640930">
    <property type="component" value="Unassembled WGS sequence"/>
</dbReference>
<keyword evidence="8" id="KW-1185">Reference proteome</keyword>
<dbReference type="PANTHER" id="PTHR12001:SF69">
    <property type="entry name" value="ALL TRANS-POLYPRENYL-DIPHOSPHATE SYNTHASE PDSS1"/>
    <property type="match status" value="1"/>
</dbReference>
<comment type="similarity">
    <text evidence="2 6">Belongs to the FPP/GGPP synthase family.</text>
</comment>
<dbReference type="SFLD" id="SFLDS00005">
    <property type="entry name" value="Isoprenoid_Synthase_Type_I"/>
    <property type="match status" value="1"/>
</dbReference>
<dbReference type="NCBIfam" id="TIGR02748">
    <property type="entry name" value="GerC3_HepT"/>
    <property type="match status" value="1"/>
</dbReference>
<evidence type="ECO:0000313" key="7">
    <source>
        <dbReference type="EMBL" id="MBD8025226.1"/>
    </source>
</evidence>
<dbReference type="PANTHER" id="PTHR12001">
    <property type="entry name" value="GERANYLGERANYL PYROPHOSPHATE SYNTHASE"/>
    <property type="match status" value="1"/>
</dbReference>
<dbReference type="RefSeq" id="WP_191705792.1">
    <property type="nucleotide sequence ID" value="NZ_JACSQA010000001.1"/>
</dbReference>
<evidence type="ECO:0000256" key="2">
    <source>
        <dbReference type="ARBA" id="ARBA00006706"/>
    </source>
</evidence>
<evidence type="ECO:0000256" key="1">
    <source>
        <dbReference type="ARBA" id="ARBA00001946"/>
    </source>
</evidence>
<keyword evidence="4" id="KW-0479">Metal-binding</keyword>
<dbReference type="SUPFAM" id="SSF48576">
    <property type="entry name" value="Terpenoid synthases"/>
    <property type="match status" value="1"/>
</dbReference>
<keyword evidence="5" id="KW-0460">Magnesium</keyword>
<comment type="cofactor">
    <cofactor evidence="1">
        <name>Mg(2+)</name>
        <dbReference type="ChEBI" id="CHEBI:18420"/>
    </cofactor>
</comment>
<dbReference type="InterPro" id="IPR008949">
    <property type="entry name" value="Isoprenoid_synthase_dom_sf"/>
</dbReference>
<dbReference type="PROSITE" id="PS00723">
    <property type="entry name" value="POLYPRENYL_SYNTHASE_1"/>
    <property type="match status" value="1"/>
</dbReference>
<gene>
    <name evidence="7" type="primary">hepT</name>
    <name evidence="7" type="ORF">H9636_01020</name>
</gene>
<dbReference type="InterPro" id="IPR000092">
    <property type="entry name" value="Polyprenyl_synt"/>
</dbReference>
<dbReference type="InterPro" id="IPR033749">
    <property type="entry name" value="Polyprenyl_synt_CS"/>
</dbReference>
<evidence type="ECO:0000313" key="8">
    <source>
        <dbReference type="Proteomes" id="UP000640930"/>
    </source>
</evidence>
<comment type="caution">
    <text evidence="7">The sequence shown here is derived from an EMBL/GenBank/DDBJ whole genome shotgun (WGS) entry which is preliminary data.</text>
</comment>
<dbReference type="PROSITE" id="PS00444">
    <property type="entry name" value="POLYPRENYL_SYNTHASE_2"/>
    <property type="match status" value="1"/>
</dbReference>
<dbReference type="Gene3D" id="1.10.600.10">
    <property type="entry name" value="Farnesyl Diphosphate Synthase"/>
    <property type="match status" value="1"/>
</dbReference>
<dbReference type="CDD" id="cd00685">
    <property type="entry name" value="Trans_IPPS_HT"/>
    <property type="match status" value="1"/>
</dbReference>
<proteinExistence type="inferred from homology"/>
<dbReference type="Pfam" id="PF00348">
    <property type="entry name" value="polyprenyl_synt"/>
    <property type="match status" value="1"/>
</dbReference>
<sequence length="324" mass="36679">MEKMKLKILYSDLKSDIDIIEKELEKALNSSSHLINDASLHLLQSGGKRIRPVFVLVSAKFGHYNIDKVKNIAVPLELIHMASLVHDDVIDNSDLRRGTHTVKAQWNNRVAMYTGDFIFARALEYVTSIENKRVHQILAKTMVEICNGEVIQIEDKFRKDQNLKDYFRRIKRKTALLIESSCELGAVVGGLDDKSVGHLRRFGYFVGMSYQIVDDILDFTATDKELGKPAGSDLLQGNITLPILLLKGNPTIDQFIDQASVGEVTESGRLEMLKVVRNSDSIKQSITISNQYLRKALKEVEALPNHPMKKKLRDIALFIGKRKF</sequence>
<evidence type="ECO:0000256" key="4">
    <source>
        <dbReference type="ARBA" id="ARBA00022723"/>
    </source>
</evidence>
<evidence type="ECO:0000256" key="6">
    <source>
        <dbReference type="RuleBase" id="RU004466"/>
    </source>
</evidence>
<name>A0ABR8X8H9_9BACL</name>
<evidence type="ECO:0000256" key="5">
    <source>
        <dbReference type="ARBA" id="ARBA00022842"/>
    </source>
</evidence>
<dbReference type="EMBL" id="JACSQA010000001">
    <property type="protein sequence ID" value="MBD8025226.1"/>
    <property type="molecule type" value="Genomic_DNA"/>
</dbReference>